<evidence type="ECO:0000259" key="6">
    <source>
        <dbReference type="SMART" id="SM00499"/>
    </source>
</evidence>
<evidence type="ECO:0000313" key="8">
    <source>
        <dbReference type="Proteomes" id="UP000653305"/>
    </source>
</evidence>
<feature type="chain" id="PRO_5032916292" description="Non-specific lipid-transfer protein" evidence="5">
    <location>
        <begin position="22"/>
        <end position="111"/>
    </location>
</feature>
<comment type="caution">
    <text evidence="7">The sequence shown here is derived from an EMBL/GenBank/DDBJ whole genome shotgun (WGS) entry which is preliminary data.</text>
</comment>
<dbReference type="GO" id="GO:0006869">
    <property type="term" value="P:lipid transport"/>
    <property type="evidence" value="ECO:0007669"/>
    <property type="project" value="InterPro"/>
</dbReference>
<dbReference type="CDD" id="cd01960">
    <property type="entry name" value="nsLTP1"/>
    <property type="match status" value="1"/>
</dbReference>
<keyword evidence="8" id="KW-1185">Reference proteome</keyword>
<evidence type="ECO:0000256" key="3">
    <source>
        <dbReference type="ARBA" id="ARBA00023121"/>
    </source>
</evidence>
<name>A0A830C9S4_9LAMI</name>
<keyword evidence="5" id="KW-0732">Signal</keyword>
<evidence type="ECO:0000256" key="5">
    <source>
        <dbReference type="SAM" id="SignalP"/>
    </source>
</evidence>
<dbReference type="Pfam" id="PF00234">
    <property type="entry name" value="Tryp_alpha_amyl"/>
    <property type="match status" value="1"/>
</dbReference>
<dbReference type="InterPro" id="IPR036312">
    <property type="entry name" value="Bifun_inhib/LTP/seed_sf"/>
</dbReference>
<dbReference type="InterPro" id="IPR000528">
    <property type="entry name" value="Plant_nsLTP"/>
</dbReference>
<organism evidence="7 8">
    <name type="scientific">Phtheirospermum japonicum</name>
    <dbReference type="NCBI Taxonomy" id="374723"/>
    <lineage>
        <taxon>Eukaryota</taxon>
        <taxon>Viridiplantae</taxon>
        <taxon>Streptophyta</taxon>
        <taxon>Embryophyta</taxon>
        <taxon>Tracheophyta</taxon>
        <taxon>Spermatophyta</taxon>
        <taxon>Magnoliopsida</taxon>
        <taxon>eudicotyledons</taxon>
        <taxon>Gunneridae</taxon>
        <taxon>Pentapetalae</taxon>
        <taxon>asterids</taxon>
        <taxon>lamiids</taxon>
        <taxon>Lamiales</taxon>
        <taxon>Orobanchaceae</taxon>
        <taxon>Orobanchaceae incertae sedis</taxon>
        <taxon>Phtheirospermum</taxon>
    </lineage>
</organism>
<dbReference type="Proteomes" id="UP000653305">
    <property type="component" value="Unassembled WGS sequence"/>
</dbReference>
<feature type="domain" description="Bifunctional inhibitor/plant lipid transfer protein/seed storage helical" evidence="6">
    <location>
        <begin position="24"/>
        <end position="109"/>
    </location>
</feature>
<sequence length="111" mass="12329">MNRLLYVAFFVLLVNTKPAVSLSCVEVVRDLVTCLSFLQGMSSNPNPLCCDGVKALRAIEKTKDDRVAFCHCGKQALSRFNYDPNKFPLVPKRCGVDLNMPPIGKGYNCDK</sequence>
<reference evidence="7" key="1">
    <citation type="submission" date="2020-07" db="EMBL/GenBank/DDBJ databases">
        <title>Ethylene signaling mediates host invasion by parasitic plants.</title>
        <authorList>
            <person name="Yoshida S."/>
        </authorList>
    </citation>
    <scope>NUCLEOTIDE SEQUENCE</scope>
    <source>
        <strain evidence="7">Okayama</strain>
    </source>
</reference>
<dbReference type="GO" id="GO:0008289">
    <property type="term" value="F:lipid binding"/>
    <property type="evidence" value="ECO:0007669"/>
    <property type="project" value="UniProtKB-KW"/>
</dbReference>
<dbReference type="Gene3D" id="1.10.110.10">
    <property type="entry name" value="Plant lipid-transfer and hydrophobic proteins"/>
    <property type="match status" value="1"/>
</dbReference>
<evidence type="ECO:0000313" key="7">
    <source>
        <dbReference type="EMBL" id="GFP91915.1"/>
    </source>
</evidence>
<protein>
    <recommendedName>
        <fullName evidence="4">Non-specific lipid-transfer protein</fullName>
    </recommendedName>
</protein>
<feature type="signal peptide" evidence="5">
    <location>
        <begin position="1"/>
        <end position="21"/>
    </location>
</feature>
<dbReference type="PRINTS" id="PR00382">
    <property type="entry name" value="LIPIDTRNSFER"/>
</dbReference>
<comment type="similarity">
    <text evidence="1 4">Belongs to the plant LTP family.</text>
</comment>
<evidence type="ECO:0000256" key="4">
    <source>
        <dbReference type="RuleBase" id="RU000628"/>
    </source>
</evidence>
<dbReference type="OrthoDB" id="1862539at2759"/>
<dbReference type="SUPFAM" id="SSF47699">
    <property type="entry name" value="Bifunctional inhibitor/lipid-transfer protein/seed storage 2S albumin"/>
    <property type="match status" value="1"/>
</dbReference>
<evidence type="ECO:0000256" key="2">
    <source>
        <dbReference type="ARBA" id="ARBA00022448"/>
    </source>
</evidence>
<dbReference type="PANTHER" id="PTHR33076">
    <property type="entry name" value="NON-SPECIFIC LIPID-TRANSFER PROTEIN 2-RELATED"/>
    <property type="match status" value="1"/>
</dbReference>
<dbReference type="EMBL" id="BMAC01000259">
    <property type="protein sequence ID" value="GFP91915.1"/>
    <property type="molecule type" value="Genomic_DNA"/>
</dbReference>
<accession>A0A830C9S4</accession>
<proteinExistence type="inferred from homology"/>
<keyword evidence="3 4" id="KW-0446">Lipid-binding</keyword>
<comment type="function">
    <text evidence="4">Plant non-specific lipid-transfer proteins transfer phospholipids as well as galactolipids across membranes. May play a role in wax or cutin deposition in the cell walls of expanding epidermal cells and certain secretory tissues.</text>
</comment>
<evidence type="ECO:0000256" key="1">
    <source>
        <dbReference type="ARBA" id="ARBA00009748"/>
    </source>
</evidence>
<keyword evidence="2 4" id="KW-0813">Transport</keyword>
<dbReference type="SMART" id="SM00499">
    <property type="entry name" value="AAI"/>
    <property type="match status" value="1"/>
</dbReference>
<dbReference type="InterPro" id="IPR016140">
    <property type="entry name" value="Bifunc_inhib/LTP/seed_store"/>
</dbReference>
<dbReference type="AlphaFoldDB" id="A0A830C9S4"/>
<gene>
    <name evidence="7" type="ORF">PHJA_001335600</name>
</gene>